<feature type="region of interest" description="Disordered" evidence="1">
    <location>
        <begin position="360"/>
        <end position="379"/>
    </location>
</feature>
<dbReference type="GO" id="GO:0003824">
    <property type="term" value="F:catalytic activity"/>
    <property type="evidence" value="ECO:0007669"/>
    <property type="project" value="UniProtKB-ARBA"/>
</dbReference>
<evidence type="ECO:0000256" key="1">
    <source>
        <dbReference type="SAM" id="MobiDB-lite"/>
    </source>
</evidence>
<dbReference type="Proteomes" id="UP000422644">
    <property type="component" value="Chromosome"/>
</dbReference>
<accession>A0A510K4I0</accession>
<evidence type="ECO:0000313" key="2">
    <source>
        <dbReference type="EMBL" id="BBM46117.1"/>
    </source>
</evidence>
<keyword evidence="3" id="KW-1185">Reference proteome</keyword>
<proteinExistence type="predicted"/>
<dbReference type="EMBL" id="AP019831">
    <property type="protein sequence ID" value="BBM46117.1"/>
    <property type="molecule type" value="Genomic_DNA"/>
</dbReference>
<sequence>METRSKYINLGRYLGSDYFTSRVGYSEVWDRTKRLGDAYYEDQLITRALAEKLGTAFINGKSNEELIQAMMDNAAAEGARLGLTVGQELTQDQINSLNEDIVWYVTKNVNGVEVLAPQVYLSSKTRESISDDTRNRVGGINGTYVKTKDFVNDGTKWGNGGVTYVEANTVRNETTNNLLSEISGDKTYIRTVGNIENIGGRINGEEAVALISEKGNVINNTTKRTVGFNYGEYDKSQREEIASIGGITSKGTTFIKADSYNSVGGMLKTDHLALDVNSFNASALSLSGQSTLGISGSNYSKYAETTHFGGGAVANSAEGRIGNLNLRGSSFIAEDTTGLAVGNVRAESVINTYDIESRQSNKSTFASSSSHVKSHQEENVASNLQLGKNAVITGNVEGIGSNIVLGENTFVGGKVTTDSRELHNSYYEKNRSKGFNGGVSHGTISAGYGKSQNTYDEKSTVNAKSNLQVGNGSVLNRGAEITATNFEYGNIQINNGDVKYGARIDTRDVHTSSRSSGFTISAGINSPALDRAKQVGQAVSQIKNGDTAGGAMEAINAATGTIKGLADNQGTRQTNYVNGSVGAKGARDAMANSNFYANIGVNAGFTRSRSNSSSHTESAAVTTMKPLNENSSITYNNVNNITYQGTQAQGGTFIYNNVANIQKEAVELHNSYSSSSSNRGINAGATIGYGHKIQTTGNGGSISASQSNQNTVETVYANGNFKNVNEVHNNTGSMVLNGFNQEGGKLTGNIGKVEVISRQNTSTTTGSSSGMSLGISANGVPSSVNINGSRTNGDRAFVDNQSTFIVGEGSNLHVGTLENTGAVVGKEGNSTFKIDSYIGKDIQNHDTMKTTGGSLGISTGKPRITNVGFNQDSRDKQGITRNTVVGDVEIAGAEGSPINRDLGKANEVTRDTHSSTNINVESQTIEYATNPAKLKEDIGKAKKEISDVTTAIKESINDRGDDNRNFFGQLREVRLSETVNNIAGKRLNEADTHEEIANAFKNAYKDLGYDTEIIFSDPKNAPQLIDKNGHAKVGAAYIKDGVRTIIINAEADENQSKAWLIGTIAEEGSHIIGRTENRQVNTGTDEKGLESTGKASNDYFYESYIDNDKPLAIKSDGKDYSKVDFGENVGDDIGLFHGGGVGNWRGVEGLKQLLDFPKEYIYRPEINHDGDLDWLGIRVHNRPNVAAETISNFEHKNKDLKIDLGYSMSADGLFQAAGKNEIEKTDELISIYGRVRYIEKNLPNITKESTNKIYIVNLTKDNTLLAGMGFRSYESTQKAVKRMVSKGELIPKGDNVYVNRHGVEVTFIKMEKGKNKDGSHGGVMKVGSPSLPTLIKRLREAGSQLPIKEGAIK</sequence>
<protein>
    <submittedName>
        <fullName evidence="2">Putative septum site-determining protein</fullName>
    </submittedName>
</protein>
<reference evidence="2 3" key="1">
    <citation type="submission" date="2019-07" db="EMBL/GenBank/DDBJ databases">
        <title>Complete Genome Sequence of Leptotrichia trevisanii Strain JMUB3870.</title>
        <authorList>
            <person name="Watanabe S."/>
            <person name="Cui L."/>
        </authorList>
    </citation>
    <scope>NUCLEOTIDE SEQUENCE [LARGE SCALE GENOMIC DNA]</scope>
    <source>
        <strain evidence="2 3">JMUB3870</strain>
    </source>
</reference>
<dbReference type="Pfam" id="PF13332">
    <property type="entry name" value="Fil_haemagg_2"/>
    <property type="match status" value="1"/>
</dbReference>
<gene>
    <name evidence="2" type="ORF">JMUB3870_2244</name>
</gene>
<evidence type="ECO:0000313" key="3">
    <source>
        <dbReference type="Proteomes" id="UP000422644"/>
    </source>
</evidence>
<dbReference type="InterPro" id="IPR025157">
    <property type="entry name" value="Hemagglutinin_rpt"/>
</dbReference>
<name>A0A510K4I0_9FUSO</name>
<feature type="compositionally biased region" description="Polar residues" evidence="1">
    <location>
        <begin position="360"/>
        <end position="371"/>
    </location>
</feature>
<organism evidence="2 3">
    <name type="scientific">Leptotrichia trevisanii</name>
    <dbReference type="NCBI Taxonomy" id="109328"/>
    <lineage>
        <taxon>Bacteria</taxon>
        <taxon>Fusobacteriati</taxon>
        <taxon>Fusobacteriota</taxon>
        <taxon>Fusobacteriia</taxon>
        <taxon>Fusobacteriales</taxon>
        <taxon>Leptotrichiaceae</taxon>
        <taxon>Leptotrichia</taxon>
    </lineage>
</organism>